<dbReference type="NCBIfam" id="TIGR00380">
    <property type="entry name" value="cobal_cbiB"/>
    <property type="match status" value="1"/>
</dbReference>
<dbReference type="Proteomes" id="UP001597018">
    <property type="component" value="Unassembled WGS sequence"/>
</dbReference>
<keyword evidence="4 9" id="KW-1003">Cell membrane</keyword>
<evidence type="ECO:0000256" key="3">
    <source>
        <dbReference type="ARBA" id="ARBA00006263"/>
    </source>
</evidence>
<sequence length="316" mass="32199">MSAGRAVGLLLGVAADAALGDPERGHPVAVFGRVAQAAERLLHRDGRAAGVAYTGLLVGGAVGVGVLAQRIARRGPVPEAAVTALATWAVLGGSSLADEGTAMARLLDAGEVDAARDRLRNLCGRDSTALDEQGLARATVESVAENTSDAVVAPLVWGAVAGIPGLLGYRAANTLDAMVGHRSPRYRNFGWAAARLDDVLNLAPARLAAVLTAACAPVVGGSAGGAWRTWRQDASAHPSPNAGQIEAAFAGALRIRLGGRTVYGHVAEERPVLGEGRTADAGDVRRSVELSRVIGTLTGALAAAAALTRARRRSRG</sequence>
<evidence type="ECO:0000256" key="9">
    <source>
        <dbReference type="HAMAP-Rule" id="MF_00024"/>
    </source>
</evidence>
<dbReference type="PANTHER" id="PTHR34308:SF1">
    <property type="entry name" value="COBALAMIN BIOSYNTHESIS PROTEIN CBIB"/>
    <property type="match status" value="1"/>
</dbReference>
<comment type="pathway">
    <text evidence="2 9">Cofactor biosynthesis; adenosylcobalamin biosynthesis.</text>
</comment>
<keyword evidence="6 9" id="KW-0812">Transmembrane</keyword>
<gene>
    <name evidence="9" type="primary">cobD</name>
    <name evidence="10" type="ORF">ACFQ16_21690</name>
</gene>
<organism evidence="10 11">
    <name type="scientific">Saccharopolyspora rosea</name>
    <dbReference type="NCBI Taxonomy" id="524884"/>
    <lineage>
        <taxon>Bacteria</taxon>
        <taxon>Bacillati</taxon>
        <taxon>Actinomycetota</taxon>
        <taxon>Actinomycetes</taxon>
        <taxon>Pseudonocardiales</taxon>
        <taxon>Pseudonocardiaceae</taxon>
        <taxon>Saccharopolyspora</taxon>
    </lineage>
</organism>
<protein>
    <recommendedName>
        <fullName evidence="9">Cobalamin biosynthesis protein CobD</fullName>
    </recommendedName>
</protein>
<accession>A0ABW3FVC5</accession>
<dbReference type="HAMAP" id="MF_00024">
    <property type="entry name" value="CobD_CbiB"/>
    <property type="match status" value="1"/>
</dbReference>
<reference evidence="11" key="1">
    <citation type="journal article" date="2019" name="Int. J. Syst. Evol. Microbiol.">
        <title>The Global Catalogue of Microorganisms (GCM) 10K type strain sequencing project: providing services to taxonomists for standard genome sequencing and annotation.</title>
        <authorList>
            <consortium name="The Broad Institute Genomics Platform"/>
            <consortium name="The Broad Institute Genome Sequencing Center for Infectious Disease"/>
            <person name="Wu L."/>
            <person name="Ma J."/>
        </authorList>
    </citation>
    <scope>NUCLEOTIDE SEQUENCE [LARGE SCALE GENOMIC DNA]</scope>
    <source>
        <strain evidence="11">CCUG 56401</strain>
    </source>
</reference>
<keyword evidence="11" id="KW-1185">Reference proteome</keyword>
<keyword evidence="5 9" id="KW-0169">Cobalamin biosynthesis</keyword>
<evidence type="ECO:0000256" key="1">
    <source>
        <dbReference type="ARBA" id="ARBA00004651"/>
    </source>
</evidence>
<proteinExistence type="inferred from homology"/>
<evidence type="ECO:0000256" key="5">
    <source>
        <dbReference type="ARBA" id="ARBA00022573"/>
    </source>
</evidence>
<dbReference type="EMBL" id="JBHTIW010000020">
    <property type="protein sequence ID" value="MFD0922366.1"/>
    <property type="molecule type" value="Genomic_DNA"/>
</dbReference>
<dbReference type="InterPro" id="IPR004485">
    <property type="entry name" value="Cobalamin_biosynth_CobD/CbiB"/>
</dbReference>
<comment type="function">
    <text evidence="9">Converts cobyric acid to cobinamide by the addition of aminopropanol on the F carboxylic group.</text>
</comment>
<name>A0ABW3FVC5_9PSEU</name>
<comment type="caution">
    <text evidence="10">The sequence shown here is derived from an EMBL/GenBank/DDBJ whole genome shotgun (WGS) entry which is preliminary data.</text>
</comment>
<dbReference type="Pfam" id="PF03186">
    <property type="entry name" value="CobD_Cbib"/>
    <property type="match status" value="1"/>
</dbReference>
<evidence type="ECO:0000256" key="6">
    <source>
        <dbReference type="ARBA" id="ARBA00022692"/>
    </source>
</evidence>
<dbReference type="RefSeq" id="WP_263251704.1">
    <property type="nucleotide sequence ID" value="NZ_BAABLT010000045.1"/>
</dbReference>
<evidence type="ECO:0000313" key="11">
    <source>
        <dbReference type="Proteomes" id="UP001597018"/>
    </source>
</evidence>
<dbReference type="PANTHER" id="PTHR34308">
    <property type="entry name" value="COBALAMIN BIOSYNTHESIS PROTEIN CBIB"/>
    <property type="match status" value="1"/>
</dbReference>
<evidence type="ECO:0000256" key="4">
    <source>
        <dbReference type="ARBA" id="ARBA00022475"/>
    </source>
</evidence>
<dbReference type="NCBIfam" id="NF002276">
    <property type="entry name" value="PRK01209.1-4"/>
    <property type="match status" value="1"/>
</dbReference>
<comment type="similarity">
    <text evidence="3 9">Belongs to the CobD/CbiB family.</text>
</comment>
<keyword evidence="7 9" id="KW-1133">Transmembrane helix</keyword>
<evidence type="ECO:0000256" key="8">
    <source>
        <dbReference type="ARBA" id="ARBA00023136"/>
    </source>
</evidence>
<evidence type="ECO:0000256" key="7">
    <source>
        <dbReference type="ARBA" id="ARBA00022989"/>
    </source>
</evidence>
<keyword evidence="8 9" id="KW-0472">Membrane</keyword>
<comment type="subcellular location">
    <subcellularLocation>
        <location evidence="1 9">Cell membrane</location>
        <topology evidence="1 9">Multi-pass membrane protein</topology>
    </subcellularLocation>
</comment>
<evidence type="ECO:0000313" key="10">
    <source>
        <dbReference type="EMBL" id="MFD0922366.1"/>
    </source>
</evidence>
<evidence type="ECO:0000256" key="2">
    <source>
        <dbReference type="ARBA" id="ARBA00004953"/>
    </source>
</evidence>